<gene>
    <name evidence="3" type="ORF">FP2506_01925</name>
</gene>
<accession>Q0FYN5</accession>
<sequence length="240" mass="26603">MLGSSRNHARNREVVRILFVLDACDREIIAWLAVANAGISGEMVRDPMVAAIERGLGGTKTPHPVKWLSDNGSAYIAANTADTATALGLVQLFTRVRSPESNGMTEAFVKTLKRAHARATILPDAETIGLADGIDRGLLRNRRALRTEISIASGVHPRQCLNPTADRPAKRGPLWLQSPQDERSGAGQIAKLHCIQRSSHDGIWRLLKPSDDDYKTIFVRWRANGWLQVKQLSEGPRYWR</sequence>
<reference evidence="3 4" key="1">
    <citation type="journal article" date="2010" name="J. Bacteriol.">
        <title>Genome sequence of Fulvimarina pelagi HTCC2506T, a Mn(II)-oxidizing alphaproteobacterium possessing an aerobic anoxygenic photosynthetic gene cluster and Xanthorhodopsin.</title>
        <authorList>
            <person name="Kang I."/>
            <person name="Oh H.M."/>
            <person name="Lim S.I."/>
            <person name="Ferriera S."/>
            <person name="Giovannoni S.J."/>
            <person name="Cho J.C."/>
        </authorList>
    </citation>
    <scope>NUCLEOTIDE SEQUENCE [LARGE SCALE GENOMIC DNA]</scope>
    <source>
        <strain evidence="3 4">HTCC2506</strain>
    </source>
</reference>
<dbReference type="STRING" id="217511.GCA_001463845_02311"/>
<keyword evidence="4" id="KW-1185">Reference proteome</keyword>
<protein>
    <submittedName>
        <fullName evidence="3">IS426 transposase</fullName>
    </submittedName>
</protein>
<proteinExistence type="predicted"/>
<dbReference type="InterPro" id="IPR036397">
    <property type="entry name" value="RNaseH_sf"/>
</dbReference>
<dbReference type="GO" id="GO:0003676">
    <property type="term" value="F:nucleic acid binding"/>
    <property type="evidence" value="ECO:0007669"/>
    <property type="project" value="InterPro"/>
</dbReference>
<dbReference type="EMBL" id="AATP01000010">
    <property type="protein sequence ID" value="EAU39960.1"/>
    <property type="molecule type" value="Genomic_DNA"/>
</dbReference>
<dbReference type="Proteomes" id="UP000004310">
    <property type="component" value="Unassembled WGS sequence"/>
</dbReference>
<evidence type="ECO:0000313" key="3">
    <source>
        <dbReference type="EMBL" id="EAU39960.1"/>
    </source>
</evidence>
<comment type="caution">
    <text evidence="3">The sequence shown here is derived from an EMBL/GenBank/DDBJ whole genome shotgun (WGS) entry which is preliminary data.</text>
</comment>
<dbReference type="Pfam" id="PF00665">
    <property type="entry name" value="rve"/>
    <property type="match status" value="1"/>
</dbReference>
<dbReference type="eggNOG" id="COG2801">
    <property type="taxonomic scope" value="Bacteria"/>
</dbReference>
<dbReference type="Gene3D" id="3.30.420.10">
    <property type="entry name" value="Ribonuclease H-like superfamily/Ribonuclease H"/>
    <property type="match status" value="1"/>
</dbReference>
<dbReference type="HOGENOM" id="CLU_1155101_0_0_5"/>
<dbReference type="PROSITE" id="PS50994">
    <property type="entry name" value="INTEGRASE"/>
    <property type="match status" value="1"/>
</dbReference>
<name>Q0FYN5_9HYPH</name>
<dbReference type="SUPFAM" id="SSF53098">
    <property type="entry name" value="Ribonuclease H-like"/>
    <property type="match status" value="1"/>
</dbReference>
<dbReference type="GO" id="GO:0015074">
    <property type="term" value="P:DNA integration"/>
    <property type="evidence" value="ECO:0007669"/>
    <property type="project" value="InterPro"/>
</dbReference>
<evidence type="ECO:0000313" key="4">
    <source>
        <dbReference type="Proteomes" id="UP000004310"/>
    </source>
</evidence>
<dbReference type="InterPro" id="IPR001584">
    <property type="entry name" value="Integrase_cat-core"/>
</dbReference>
<feature type="domain" description="Integrase catalytic" evidence="2">
    <location>
        <begin position="1"/>
        <end position="165"/>
    </location>
</feature>
<organism evidence="3 4">
    <name type="scientific">Fulvimarina pelagi HTCC2506</name>
    <dbReference type="NCBI Taxonomy" id="314231"/>
    <lineage>
        <taxon>Bacteria</taxon>
        <taxon>Pseudomonadati</taxon>
        <taxon>Pseudomonadota</taxon>
        <taxon>Alphaproteobacteria</taxon>
        <taxon>Hyphomicrobiales</taxon>
        <taxon>Aurantimonadaceae</taxon>
        <taxon>Fulvimarina</taxon>
    </lineage>
</organism>
<dbReference type="InterPro" id="IPR012337">
    <property type="entry name" value="RNaseH-like_sf"/>
</dbReference>
<evidence type="ECO:0000256" key="1">
    <source>
        <dbReference type="SAM" id="MobiDB-lite"/>
    </source>
</evidence>
<dbReference type="AlphaFoldDB" id="Q0FYN5"/>
<evidence type="ECO:0000259" key="2">
    <source>
        <dbReference type="PROSITE" id="PS50994"/>
    </source>
</evidence>
<feature type="region of interest" description="Disordered" evidence="1">
    <location>
        <begin position="159"/>
        <end position="181"/>
    </location>
</feature>